<dbReference type="Gene3D" id="3.90.550.10">
    <property type="entry name" value="Spore Coat Polysaccharide Biosynthesis Protein SpsA, Chain A"/>
    <property type="match status" value="1"/>
</dbReference>
<evidence type="ECO:0000313" key="3">
    <source>
        <dbReference type="Proteomes" id="UP000199060"/>
    </source>
</evidence>
<name>A0A1G6S8Q5_9BACT</name>
<dbReference type="AlphaFoldDB" id="A0A1G6S8Q5"/>
<accession>A0A1G6S8Q5</accession>
<dbReference type="SUPFAM" id="SSF53448">
    <property type="entry name" value="Nucleotide-diphospho-sugar transferases"/>
    <property type="match status" value="1"/>
</dbReference>
<proteinExistence type="predicted"/>
<dbReference type="PANTHER" id="PTHR22916">
    <property type="entry name" value="GLYCOSYLTRANSFERASE"/>
    <property type="match status" value="1"/>
</dbReference>
<evidence type="ECO:0000259" key="1">
    <source>
        <dbReference type="Pfam" id="PF00535"/>
    </source>
</evidence>
<dbReference type="Proteomes" id="UP000199060">
    <property type="component" value="Unassembled WGS sequence"/>
</dbReference>
<organism evidence="2 3">
    <name type="scientific">Algoriphagus faecimaris</name>
    <dbReference type="NCBI Taxonomy" id="686796"/>
    <lineage>
        <taxon>Bacteria</taxon>
        <taxon>Pseudomonadati</taxon>
        <taxon>Bacteroidota</taxon>
        <taxon>Cytophagia</taxon>
        <taxon>Cytophagales</taxon>
        <taxon>Cyclobacteriaceae</taxon>
        <taxon>Algoriphagus</taxon>
    </lineage>
</organism>
<feature type="domain" description="Glycosyltransferase 2-like" evidence="1">
    <location>
        <begin position="18"/>
        <end position="171"/>
    </location>
</feature>
<dbReference type="GO" id="GO:0016758">
    <property type="term" value="F:hexosyltransferase activity"/>
    <property type="evidence" value="ECO:0007669"/>
    <property type="project" value="UniProtKB-ARBA"/>
</dbReference>
<sequence length="279" mass="32786">MEYLGESKPVNSIEPLVSVCVPTFQHEKFIEECLASILNQKTDFPFEILIGEDESPDRTREICKKNALENQDKIRLFLRKDSKKIKLFGKKAGRGNQLGLYGSARGKYVAFCDGDDFWLDPQKLQKQVDTLESYPEAYMCITNYSIGNNEGEVKIPQGNKIFTKKDHKKISYFGHVSCWLVRNRMNLLLKNRIIEKPLPLDNILFAFYKQMGDIFYLSDITSVYRYNPNGLYLSQTNKNKHLVNISNAWYKFRYIDKDFIHFFRSFSYELKRYFAHLIN</sequence>
<reference evidence="3" key="1">
    <citation type="submission" date="2016-10" db="EMBL/GenBank/DDBJ databases">
        <authorList>
            <person name="Varghese N."/>
            <person name="Submissions S."/>
        </authorList>
    </citation>
    <scope>NUCLEOTIDE SEQUENCE [LARGE SCALE GENOMIC DNA]</scope>
    <source>
        <strain evidence="3">DSM 23095</strain>
    </source>
</reference>
<keyword evidence="2" id="KW-0808">Transferase</keyword>
<gene>
    <name evidence="2" type="ORF">SAMN04488104_10163</name>
</gene>
<protein>
    <submittedName>
        <fullName evidence="2">Glycosyltransferase involved in cell wall bisynthesis</fullName>
    </submittedName>
</protein>
<dbReference type="InterPro" id="IPR029044">
    <property type="entry name" value="Nucleotide-diphossugar_trans"/>
</dbReference>
<keyword evidence="3" id="KW-1185">Reference proteome</keyword>
<dbReference type="PANTHER" id="PTHR22916:SF3">
    <property type="entry name" value="UDP-GLCNAC:BETAGAL BETA-1,3-N-ACETYLGLUCOSAMINYLTRANSFERASE-LIKE PROTEIN 1"/>
    <property type="match status" value="1"/>
</dbReference>
<dbReference type="EMBL" id="FNAC01000016">
    <property type="protein sequence ID" value="SDD13268.1"/>
    <property type="molecule type" value="Genomic_DNA"/>
</dbReference>
<dbReference type="RefSeq" id="WP_087939371.1">
    <property type="nucleotide sequence ID" value="NZ_FNAC01000016.1"/>
</dbReference>
<dbReference type="Pfam" id="PF00535">
    <property type="entry name" value="Glycos_transf_2"/>
    <property type="match status" value="1"/>
</dbReference>
<dbReference type="InterPro" id="IPR001173">
    <property type="entry name" value="Glyco_trans_2-like"/>
</dbReference>
<evidence type="ECO:0000313" key="2">
    <source>
        <dbReference type="EMBL" id="SDD13268.1"/>
    </source>
</evidence>
<dbReference type="OrthoDB" id="199095at2"/>
<dbReference type="STRING" id="686796.SAMN04488104_10163"/>